<dbReference type="SUPFAM" id="SSF56024">
    <property type="entry name" value="Phospholipase D/nuclease"/>
    <property type="match status" value="2"/>
</dbReference>
<dbReference type="Gene3D" id="3.30.870.10">
    <property type="entry name" value="Endonuclease Chain A"/>
    <property type="match status" value="2"/>
</dbReference>
<dbReference type="Proteomes" id="UP000663400">
    <property type="component" value="Chromosome"/>
</dbReference>
<feature type="signal peptide" evidence="2">
    <location>
        <begin position="1"/>
        <end position="17"/>
    </location>
</feature>
<organism evidence="4 5">
    <name type="scientific">Lysobacter arenosi</name>
    <dbReference type="NCBI Taxonomy" id="2795387"/>
    <lineage>
        <taxon>Bacteria</taxon>
        <taxon>Pseudomonadati</taxon>
        <taxon>Pseudomonadota</taxon>
        <taxon>Gammaproteobacteria</taxon>
        <taxon>Lysobacterales</taxon>
        <taxon>Lysobacteraceae</taxon>
        <taxon>Lysobacter</taxon>
    </lineage>
</organism>
<feature type="region of interest" description="Disordered" evidence="1">
    <location>
        <begin position="38"/>
        <end position="58"/>
    </location>
</feature>
<dbReference type="EMBL" id="CP071517">
    <property type="protein sequence ID" value="QSX73760.1"/>
    <property type="molecule type" value="Genomic_DNA"/>
</dbReference>
<dbReference type="InterPro" id="IPR001736">
    <property type="entry name" value="PLipase_D/transphosphatidylase"/>
</dbReference>
<evidence type="ECO:0000256" key="1">
    <source>
        <dbReference type="SAM" id="MobiDB-lite"/>
    </source>
</evidence>
<dbReference type="PANTHER" id="PTHR21248:SF12">
    <property type="entry name" value="CARDIOLIPIN SYNTHASE C"/>
    <property type="match status" value="1"/>
</dbReference>
<dbReference type="PROSITE" id="PS51257">
    <property type="entry name" value="PROKAR_LIPOPROTEIN"/>
    <property type="match status" value="1"/>
</dbReference>
<proteinExistence type="predicted"/>
<feature type="chain" id="PRO_5045226475" evidence="2">
    <location>
        <begin position="18"/>
        <end position="514"/>
    </location>
</feature>
<protein>
    <submittedName>
        <fullName evidence="4">Phospholipase D family protein</fullName>
    </submittedName>
</protein>
<keyword evidence="2" id="KW-0732">Signal</keyword>
<dbReference type="PANTHER" id="PTHR21248">
    <property type="entry name" value="CARDIOLIPIN SYNTHASE"/>
    <property type="match status" value="1"/>
</dbReference>
<feature type="domain" description="PLD phosphodiesterase" evidence="3">
    <location>
        <begin position="166"/>
        <end position="193"/>
    </location>
</feature>
<dbReference type="SMART" id="SM00155">
    <property type="entry name" value="PLDc"/>
    <property type="match status" value="2"/>
</dbReference>
<gene>
    <name evidence="4" type="ORF">HIV01_010975</name>
</gene>
<sequence>MARKIRVVLSLCLLALAACSSLPERPVLPDAFAPAPATQGELAQRTGPAETRHPGQSGFRLLSNGTEAYALRMYTAQVATRSLDIQTYIWHADLTGKMLAQRALAAADRGVQVRLLVDDMDARAKNAGFAGLDAHENIEVRIFNPFVSRSGTANRLGEMGTSFNRLNHRMHNKSWIADNRVAVVGGRNLGDEYFNASAESNFVDLDLAMVGPVVRQVSGSFDRYWNAPSNYPIATISPGAVTPEALAKLRGMLQGTPAELAASPYARVLREDPDVQRILVGGTRLHWTADWTFASDDPMKLNLKGNETAMDRSAVLSTLTPAIRAAQRELHLISPYFVPGPVATQSLVTSAIAGTDVRVLTNSLAATDVAAVHGGYSRYREDLVDGGVKVWELKPTSDAASRFSLRGSSGSSLHTKAVIMDGRQVFVGSYNLDPRSTSINTEQGVLVSHPALAQELERIFEEQLQGSRAWRVERIDGKLQWSDGTQTFTRDPEASGFRRFQAWLMKVLPLQSQL</sequence>
<evidence type="ECO:0000259" key="3">
    <source>
        <dbReference type="PROSITE" id="PS50035"/>
    </source>
</evidence>
<reference evidence="4 5" key="1">
    <citation type="submission" date="2021-02" db="EMBL/GenBank/DDBJ databases">
        <title>Lysobacter arenosi sp. nov., isolated from soil of gangwondo yeongwol, south Korea.</title>
        <authorList>
            <person name="Kim K.R."/>
            <person name="Kim K.H."/>
            <person name="Jeon C.O."/>
        </authorList>
    </citation>
    <scope>NUCLEOTIDE SEQUENCE [LARGE SCALE GENOMIC DNA]</scope>
    <source>
        <strain evidence="4 5">R7</strain>
    </source>
</reference>
<feature type="domain" description="PLD phosphodiesterase" evidence="3">
    <location>
        <begin position="409"/>
        <end position="436"/>
    </location>
</feature>
<dbReference type="CDD" id="cd09111">
    <property type="entry name" value="PLDc_ymdC_like_1"/>
    <property type="match status" value="1"/>
</dbReference>
<keyword evidence="5" id="KW-1185">Reference proteome</keyword>
<dbReference type="Pfam" id="PF13091">
    <property type="entry name" value="PLDc_2"/>
    <property type="match status" value="2"/>
</dbReference>
<dbReference type="CDD" id="cd09113">
    <property type="entry name" value="PLDc_ymdC_like_2"/>
    <property type="match status" value="1"/>
</dbReference>
<accession>A0ABX7R6M1</accession>
<name>A0ABX7R6M1_9GAMM</name>
<evidence type="ECO:0000313" key="4">
    <source>
        <dbReference type="EMBL" id="QSX73760.1"/>
    </source>
</evidence>
<dbReference type="InterPro" id="IPR025202">
    <property type="entry name" value="PLD-like_dom"/>
</dbReference>
<dbReference type="PROSITE" id="PS50035">
    <property type="entry name" value="PLD"/>
    <property type="match status" value="2"/>
</dbReference>
<evidence type="ECO:0000256" key="2">
    <source>
        <dbReference type="SAM" id="SignalP"/>
    </source>
</evidence>
<dbReference type="RefSeq" id="WP_200607059.1">
    <property type="nucleotide sequence ID" value="NZ_CP071517.1"/>
</dbReference>
<evidence type="ECO:0000313" key="5">
    <source>
        <dbReference type="Proteomes" id="UP000663400"/>
    </source>
</evidence>